<dbReference type="InterPro" id="IPR021508">
    <property type="entry name" value="Gp17-like"/>
</dbReference>
<proteinExistence type="predicted"/>
<sequence>MADHEDAFFAHVTGNAAFAALAADRLYPVDFPQRPVYPAAVYQVAGGQHLFSQGGSSGLARKRLQVDCYAEDYDTMKALAGAVIDACHGFKGFVAIPDSDPVEVQGLFCTMEHDAPESRARESGPKVRRRTLEFAVWA</sequence>
<reference evidence="1 2" key="1">
    <citation type="submission" date="2023-01" db="EMBL/GenBank/DDBJ databases">
        <title>New species of Caulobacter bacteriophages in the Kronosvirus genus.</title>
        <authorList>
            <person name="Mohammadi T."/>
            <person name="Millwood A."/>
            <person name="Ely B."/>
        </authorList>
    </citation>
    <scope>NUCLEOTIDE SEQUENCE [LARGE SCALE GENOMIC DNA]</scope>
    <source>
        <strain evidence="1 2">TMCBR2</strain>
    </source>
</reference>
<protein>
    <submittedName>
        <fullName evidence="1">Tail terminator</fullName>
    </submittedName>
</protein>
<keyword evidence="2" id="KW-1185">Reference proteome</keyword>
<gene>
    <name evidence="1" type="ORF">TMCBR2_gp011</name>
</gene>
<dbReference type="EMBL" id="OQ269668">
    <property type="protein sequence ID" value="WCS66496.1"/>
    <property type="molecule type" value="Genomic_DNA"/>
</dbReference>
<accession>A0AAF0BYL4</accession>
<name>A0AAF0BYL4_9CAUD</name>
<evidence type="ECO:0000313" key="2">
    <source>
        <dbReference type="Proteomes" id="UP001218377"/>
    </source>
</evidence>
<dbReference type="Proteomes" id="UP001218377">
    <property type="component" value="Segment"/>
</dbReference>
<dbReference type="Pfam" id="PF11367">
    <property type="entry name" value="Tail_completion_gp17"/>
    <property type="match status" value="1"/>
</dbReference>
<organism evidence="1 2">
    <name type="scientific">Caulobacter phage TMCBR2</name>
    <dbReference type="NCBI Taxonomy" id="3025404"/>
    <lineage>
        <taxon>Viruses</taxon>
        <taxon>Duplodnaviria</taxon>
        <taxon>Heunggongvirae</taxon>
        <taxon>Uroviricota</taxon>
        <taxon>Caudoviricetes</taxon>
        <taxon>Caudoviricetes incertae sedis</taxon>
        <taxon>Kronosvirus</taxon>
        <taxon>Kronosvirus pomeria</taxon>
    </lineage>
</organism>
<evidence type="ECO:0000313" key="1">
    <source>
        <dbReference type="EMBL" id="WCS66496.1"/>
    </source>
</evidence>